<keyword evidence="2" id="KW-0808">Transferase</keyword>
<comment type="caution">
    <text evidence="2">The sequence shown here is derived from an EMBL/GenBank/DDBJ whole genome shotgun (WGS) entry which is preliminary data.</text>
</comment>
<dbReference type="Pfam" id="PF00155">
    <property type="entry name" value="Aminotran_1_2"/>
    <property type="match status" value="1"/>
</dbReference>
<dbReference type="Gene3D" id="3.40.640.10">
    <property type="entry name" value="Type I PLP-dependent aspartate aminotransferase-like (Major domain)"/>
    <property type="match status" value="1"/>
</dbReference>
<dbReference type="Proteomes" id="UP000629025">
    <property type="component" value="Unassembled WGS sequence"/>
</dbReference>
<evidence type="ECO:0000313" key="2">
    <source>
        <dbReference type="EMBL" id="GGB97809.1"/>
    </source>
</evidence>
<dbReference type="SUPFAM" id="SSF53383">
    <property type="entry name" value="PLP-dependent transferases"/>
    <property type="match status" value="1"/>
</dbReference>
<keyword evidence="2" id="KW-0032">Aminotransferase</keyword>
<proteinExistence type="predicted"/>
<accession>A0ABQ1KES8</accession>
<dbReference type="Gene3D" id="3.90.1150.10">
    <property type="entry name" value="Aspartate Aminotransferase, domain 1"/>
    <property type="match status" value="1"/>
</dbReference>
<evidence type="ECO:0000313" key="3">
    <source>
        <dbReference type="Proteomes" id="UP000629025"/>
    </source>
</evidence>
<dbReference type="InterPro" id="IPR004839">
    <property type="entry name" value="Aminotransferase_I/II_large"/>
</dbReference>
<dbReference type="CDD" id="cd00609">
    <property type="entry name" value="AAT_like"/>
    <property type="match status" value="1"/>
</dbReference>
<reference evidence="3" key="1">
    <citation type="journal article" date="2019" name="Int. J. Syst. Evol. Microbiol.">
        <title>The Global Catalogue of Microorganisms (GCM) 10K type strain sequencing project: providing services to taxonomists for standard genome sequencing and annotation.</title>
        <authorList>
            <consortium name="The Broad Institute Genomics Platform"/>
            <consortium name="The Broad Institute Genome Sequencing Center for Infectious Disease"/>
            <person name="Wu L."/>
            <person name="Ma J."/>
        </authorList>
    </citation>
    <scope>NUCLEOTIDE SEQUENCE [LARGE SCALE GENOMIC DNA]</scope>
    <source>
        <strain evidence="3">CGMCC 1.15341</strain>
    </source>
</reference>
<evidence type="ECO:0000259" key="1">
    <source>
        <dbReference type="Pfam" id="PF00155"/>
    </source>
</evidence>
<dbReference type="InterPro" id="IPR015421">
    <property type="entry name" value="PyrdxlP-dep_Trfase_major"/>
</dbReference>
<dbReference type="InterPro" id="IPR015424">
    <property type="entry name" value="PyrdxlP-dep_Trfase"/>
</dbReference>
<gene>
    <name evidence="2" type="ORF">GCM10011352_24900</name>
</gene>
<dbReference type="GO" id="GO:0008483">
    <property type="term" value="F:transaminase activity"/>
    <property type="evidence" value="ECO:0007669"/>
    <property type="project" value="UniProtKB-KW"/>
</dbReference>
<dbReference type="EMBL" id="BMIJ01000005">
    <property type="protein sequence ID" value="GGB97809.1"/>
    <property type="molecule type" value="Genomic_DNA"/>
</dbReference>
<protein>
    <submittedName>
        <fullName evidence="2">Aminotransferase</fullName>
    </submittedName>
</protein>
<feature type="domain" description="Aminotransferase class I/classII large" evidence="1">
    <location>
        <begin position="11"/>
        <end position="362"/>
    </location>
</feature>
<organism evidence="2 3">
    <name type="scientific">Marinobacterium zhoushanense</name>
    <dbReference type="NCBI Taxonomy" id="1679163"/>
    <lineage>
        <taxon>Bacteria</taxon>
        <taxon>Pseudomonadati</taxon>
        <taxon>Pseudomonadota</taxon>
        <taxon>Gammaproteobacteria</taxon>
        <taxon>Oceanospirillales</taxon>
        <taxon>Oceanospirillaceae</taxon>
        <taxon>Marinobacterium</taxon>
    </lineage>
</organism>
<name>A0ABQ1KES8_9GAMM</name>
<dbReference type="PANTHER" id="PTHR42858:SF1">
    <property type="entry name" value="LD15494P"/>
    <property type="match status" value="1"/>
</dbReference>
<sequence length="369" mass="41006">MAIQIPKPDGIIDLGVGQPDLDLLPVTLFRSMTLRRENLAYGEEAGDHRFRQTLATWLSGEYEHPVDAERLMVTTGNSNALDLICSRLARAGDTVLVEDPSYFIALKLFGEHGLKPMALPMDDHGIRLDALEAALQRHKPAFIYTIPSYHNPTGITQPLERREQLVALARHYRCPLVADEVYQCLYFGQKPPPPLACYDPKAPVLSLGTFSKILAPGLRLGWIQGSGDIMPSLLGSALFKSGGGLAPVSSALVEPLIANGELQRYLVGLRQQYRSRLERLYQGLHSDFGERLQIAKPEGGYFLWVTFTDGTEPMRRLAVAKQQGVSYFGGPLFSANKGFANSMRLCFAWYAEQELTIACKRLARLFARQ</sequence>
<keyword evidence="3" id="KW-1185">Reference proteome</keyword>
<dbReference type="PANTHER" id="PTHR42858">
    <property type="entry name" value="AMINOTRANSFERASE"/>
    <property type="match status" value="1"/>
</dbReference>
<dbReference type="InterPro" id="IPR015422">
    <property type="entry name" value="PyrdxlP-dep_Trfase_small"/>
</dbReference>
<dbReference type="RefSeq" id="WP_188748796.1">
    <property type="nucleotide sequence ID" value="NZ_BMIJ01000005.1"/>
</dbReference>